<evidence type="ECO:0000313" key="2">
    <source>
        <dbReference type="Proteomes" id="UP000202922"/>
    </source>
</evidence>
<gene>
    <name evidence="1" type="ORF">COL8621_00664</name>
</gene>
<organism evidence="1 2">
    <name type="scientific">Actibacterium lipolyticum</name>
    <dbReference type="NCBI Taxonomy" id="1524263"/>
    <lineage>
        <taxon>Bacteria</taxon>
        <taxon>Pseudomonadati</taxon>
        <taxon>Pseudomonadota</taxon>
        <taxon>Alphaproteobacteria</taxon>
        <taxon>Rhodobacterales</taxon>
        <taxon>Roseobacteraceae</taxon>
        <taxon>Actibacterium</taxon>
    </lineage>
</organism>
<dbReference type="AlphaFoldDB" id="A0A238JMR2"/>
<protein>
    <submittedName>
        <fullName evidence="1">Uncharacterized protein</fullName>
    </submittedName>
</protein>
<dbReference type="Proteomes" id="UP000202922">
    <property type="component" value="Unassembled WGS sequence"/>
</dbReference>
<sequence>MVTSEREGSAQSRHLAARQGVAIAARIAAVRCKRKFTIGLDVRIARQSEVSPRLLPSLL</sequence>
<accession>A0A238JMR2</accession>
<dbReference type="EMBL" id="FXYE01000001">
    <property type="protein sequence ID" value="SMX31959.1"/>
    <property type="molecule type" value="Genomic_DNA"/>
</dbReference>
<name>A0A238JMR2_9RHOB</name>
<proteinExistence type="predicted"/>
<reference evidence="2" key="1">
    <citation type="submission" date="2017-05" db="EMBL/GenBank/DDBJ databases">
        <authorList>
            <person name="Rodrigo-Torres L."/>
            <person name="Arahal R. D."/>
            <person name="Lucena T."/>
        </authorList>
    </citation>
    <scope>NUCLEOTIDE SEQUENCE [LARGE SCALE GENOMIC DNA]</scope>
    <source>
        <strain evidence="2">CECT 8621</strain>
    </source>
</reference>
<keyword evidence="2" id="KW-1185">Reference proteome</keyword>
<evidence type="ECO:0000313" key="1">
    <source>
        <dbReference type="EMBL" id="SMX31959.1"/>
    </source>
</evidence>